<dbReference type="PANTHER" id="PTHR46558">
    <property type="entry name" value="TRACRIPTIONAL REGULATORY PROTEIN-RELATED-RELATED"/>
    <property type="match status" value="1"/>
</dbReference>
<dbReference type="Gene3D" id="1.10.260.40">
    <property type="entry name" value="lambda repressor-like DNA-binding domains"/>
    <property type="match status" value="1"/>
</dbReference>
<keyword evidence="4" id="KW-1185">Reference proteome</keyword>
<protein>
    <submittedName>
        <fullName evidence="3">Helix-turn-helix transcriptional regulator</fullName>
    </submittedName>
</protein>
<reference evidence="3 4" key="1">
    <citation type="journal article" date="2020" name="New Microbes New Infect">
        <title>Sellimonas caecigallum sp. nov., description and genome sequence of a new member of the Sellimonas genus isolated from the cecum of feral chicken.</title>
        <authorList>
            <person name="Wongkuna S."/>
            <person name="Ghimire S."/>
            <person name="Antony L."/>
            <person name="Chankhamhaengdecha S."/>
            <person name="Janvilisri T."/>
            <person name="Scaria J."/>
        </authorList>
    </citation>
    <scope>NUCLEOTIDE SEQUENCE [LARGE SCALE GENOMIC DNA]</scope>
    <source>
        <strain evidence="3 4">SW451</strain>
    </source>
</reference>
<dbReference type="PANTHER" id="PTHR46558:SF11">
    <property type="entry name" value="HTH-TYPE TRANSCRIPTIONAL REGULATOR XRE"/>
    <property type="match status" value="1"/>
</dbReference>
<dbReference type="SUPFAM" id="SSF47413">
    <property type="entry name" value="lambda repressor-like DNA-binding domains"/>
    <property type="match status" value="1"/>
</dbReference>
<gene>
    <name evidence="3" type="ORF">FLB61_04630</name>
</gene>
<dbReference type="Proteomes" id="UP000779049">
    <property type="component" value="Unassembled WGS sequence"/>
</dbReference>
<evidence type="ECO:0000313" key="4">
    <source>
        <dbReference type="Proteomes" id="UP000779049"/>
    </source>
</evidence>
<dbReference type="InterPro" id="IPR001387">
    <property type="entry name" value="Cro/C1-type_HTH"/>
</dbReference>
<dbReference type="InterPro" id="IPR010982">
    <property type="entry name" value="Lambda_DNA-bd_dom_sf"/>
</dbReference>
<accession>A0ABS7L5N6</accession>
<comment type="caution">
    <text evidence="3">The sequence shown here is derived from an EMBL/GenBank/DDBJ whole genome shotgun (WGS) entry which is preliminary data.</text>
</comment>
<evidence type="ECO:0000259" key="2">
    <source>
        <dbReference type="PROSITE" id="PS50943"/>
    </source>
</evidence>
<evidence type="ECO:0000313" key="3">
    <source>
        <dbReference type="EMBL" id="MBY0758384.1"/>
    </source>
</evidence>
<dbReference type="RefSeq" id="WP_087198839.1">
    <property type="nucleotide sequence ID" value="NZ_CP173660.1"/>
</dbReference>
<dbReference type="PROSITE" id="PS50943">
    <property type="entry name" value="HTH_CROC1"/>
    <property type="match status" value="1"/>
</dbReference>
<dbReference type="Pfam" id="PF01381">
    <property type="entry name" value="HTH_3"/>
    <property type="match status" value="1"/>
</dbReference>
<organism evidence="3 4">
    <name type="scientific">Sellimonas caecigallum</name>
    <dbReference type="NCBI Taxonomy" id="2592333"/>
    <lineage>
        <taxon>Bacteria</taxon>
        <taxon>Bacillati</taxon>
        <taxon>Bacillota</taxon>
        <taxon>Clostridia</taxon>
        <taxon>Lachnospirales</taxon>
        <taxon>Lachnospiraceae</taxon>
        <taxon>Sellimonas</taxon>
    </lineage>
</organism>
<feature type="domain" description="HTH cro/C1-type" evidence="2">
    <location>
        <begin position="10"/>
        <end position="64"/>
    </location>
</feature>
<name>A0ABS7L5N6_9FIRM</name>
<dbReference type="EMBL" id="VIRV01000004">
    <property type="protein sequence ID" value="MBY0758384.1"/>
    <property type="molecule type" value="Genomic_DNA"/>
</dbReference>
<proteinExistence type="predicted"/>
<dbReference type="CDD" id="cd00093">
    <property type="entry name" value="HTH_XRE"/>
    <property type="match status" value="1"/>
</dbReference>
<dbReference type="SMART" id="SM00530">
    <property type="entry name" value="HTH_XRE"/>
    <property type="match status" value="1"/>
</dbReference>
<keyword evidence="1" id="KW-0238">DNA-binding</keyword>
<evidence type="ECO:0000256" key="1">
    <source>
        <dbReference type="ARBA" id="ARBA00023125"/>
    </source>
</evidence>
<sequence length="125" mass="14666">MANLQLAKNLKTLREKHNLTQVDVSRMLNISRQAYSNYERAVREPDLTTLIYFSEFYKITLDELILGNPGSSQIRETFLPYAEVKDPVTNHSVFVSQEELELIMGYRKRSVDDQRIIKRFLDLEP</sequence>